<evidence type="ECO:0000313" key="1">
    <source>
        <dbReference type="EMBL" id="OJG45211.1"/>
    </source>
</evidence>
<reference evidence="1 2" key="1">
    <citation type="submission" date="2014-12" db="EMBL/GenBank/DDBJ databases">
        <title>Draft genome sequences of 29 type strains of Enterococci.</title>
        <authorList>
            <person name="Zhong Z."/>
            <person name="Sun Z."/>
            <person name="Liu W."/>
            <person name="Zhang W."/>
            <person name="Zhang H."/>
        </authorList>
    </citation>
    <scope>NUCLEOTIDE SEQUENCE [LARGE SCALE GENOMIC DNA]</scope>
    <source>
        <strain evidence="1 2">DSM 17122</strain>
    </source>
</reference>
<dbReference type="CDD" id="cd07516">
    <property type="entry name" value="HAD_Pase"/>
    <property type="match status" value="1"/>
</dbReference>
<dbReference type="Gene3D" id="3.30.1240.10">
    <property type="match status" value="1"/>
</dbReference>
<dbReference type="GO" id="GO:0016791">
    <property type="term" value="F:phosphatase activity"/>
    <property type="evidence" value="ECO:0007669"/>
    <property type="project" value="UniProtKB-ARBA"/>
</dbReference>
<organism evidence="1 2">
    <name type="scientific">Enterococcus hermanniensis</name>
    <dbReference type="NCBI Taxonomy" id="249189"/>
    <lineage>
        <taxon>Bacteria</taxon>
        <taxon>Bacillati</taxon>
        <taxon>Bacillota</taxon>
        <taxon>Bacilli</taxon>
        <taxon>Lactobacillales</taxon>
        <taxon>Enterococcaceae</taxon>
        <taxon>Enterococcus</taxon>
    </lineage>
</organism>
<dbReference type="Proteomes" id="UP000182077">
    <property type="component" value="Unassembled WGS sequence"/>
</dbReference>
<dbReference type="NCBIfam" id="TIGR01484">
    <property type="entry name" value="HAD-SF-IIB"/>
    <property type="match status" value="1"/>
</dbReference>
<dbReference type="Gene3D" id="3.40.50.1000">
    <property type="entry name" value="HAD superfamily/HAD-like"/>
    <property type="match status" value="1"/>
</dbReference>
<dbReference type="PANTHER" id="PTHR10000:SF8">
    <property type="entry name" value="HAD SUPERFAMILY HYDROLASE-LIKE, TYPE 3"/>
    <property type="match status" value="1"/>
</dbReference>
<sequence length="270" mass="29438">MKLIAVDLDGTLLDSDGKVTPENGQALKKFNQQGGIVALATGRSIQSAREVFAELKLSGYTLASNGAYVARIEQGEIAEVLKNYTIPADTVKTALSFAMEEGVTVVASRATQDDRINFAQDHNEVDSPYYAQFNLQESRVEDLWEKVENGAISYFKLAFTDGNTSKLVKLRAKLEKAQINSSYSDKYWLEVMAEGINKGAALNFLTKYLTVDLSDVLAIGDQENDLEMLEISGTSVAMANAAPAVKQLTDRLTTSNNDSGVATILNEYLN</sequence>
<dbReference type="EMBL" id="JXKQ01000007">
    <property type="protein sequence ID" value="OJG45211.1"/>
    <property type="molecule type" value="Genomic_DNA"/>
</dbReference>
<dbReference type="InterPro" id="IPR023214">
    <property type="entry name" value="HAD_sf"/>
</dbReference>
<dbReference type="NCBIfam" id="TIGR00099">
    <property type="entry name" value="Cof-subfamily"/>
    <property type="match status" value="1"/>
</dbReference>
<dbReference type="InterPro" id="IPR000150">
    <property type="entry name" value="Cof"/>
</dbReference>
<comment type="caution">
    <text evidence="1">The sequence shown here is derived from an EMBL/GenBank/DDBJ whole genome shotgun (WGS) entry which is preliminary data.</text>
</comment>
<evidence type="ECO:0008006" key="3">
    <source>
        <dbReference type="Google" id="ProtNLM"/>
    </source>
</evidence>
<dbReference type="PANTHER" id="PTHR10000">
    <property type="entry name" value="PHOSPHOSERINE PHOSPHATASE"/>
    <property type="match status" value="1"/>
</dbReference>
<dbReference type="OrthoDB" id="9781413at2"/>
<dbReference type="SUPFAM" id="SSF56784">
    <property type="entry name" value="HAD-like"/>
    <property type="match status" value="1"/>
</dbReference>
<dbReference type="AlphaFoldDB" id="A0A1L8TLL0"/>
<keyword evidence="2" id="KW-1185">Reference proteome</keyword>
<accession>A0A1L8TLL0</accession>
<dbReference type="SFLD" id="SFLDS00003">
    <property type="entry name" value="Haloacid_Dehalogenase"/>
    <property type="match status" value="1"/>
</dbReference>
<dbReference type="GO" id="GO:0000287">
    <property type="term" value="F:magnesium ion binding"/>
    <property type="evidence" value="ECO:0007669"/>
    <property type="project" value="TreeGrafter"/>
</dbReference>
<dbReference type="SFLD" id="SFLDG01140">
    <property type="entry name" value="C2.B:_Phosphomannomutase_and_P"/>
    <property type="match status" value="1"/>
</dbReference>
<dbReference type="RefSeq" id="WP_071858118.1">
    <property type="nucleotide sequence ID" value="NZ_JBHSHK010000008.1"/>
</dbReference>
<dbReference type="STRING" id="249189.RV04_GL002259"/>
<dbReference type="Pfam" id="PF08282">
    <property type="entry name" value="Hydrolase_3"/>
    <property type="match status" value="1"/>
</dbReference>
<evidence type="ECO:0000313" key="2">
    <source>
        <dbReference type="Proteomes" id="UP000182077"/>
    </source>
</evidence>
<dbReference type="GO" id="GO:0005829">
    <property type="term" value="C:cytosol"/>
    <property type="evidence" value="ECO:0007669"/>
    <property type="project" value="TreeGrafter"/>
</dbReference>
<name>A0A1L8TLL0_9ENTE</name>
<proteinExistence type="predicted"/>
<dbReference type="InterPro" id="IPR036412">
    <property type="entry name" value="HAD-like_sf"/>
</dbReference>
<dbReference type="InterPro" id="IPR006379">
    <property type="entry name" value="HAD-SF_hydro_IIB"/>
</dbReference>
<gene>
    <name evidence="1" type="ORF">RV04_GL002259</name>
</gene>
<protein>
    <recommendedName>
        <fullName evidence="3">Cof-like hydrolase</fullName>
    </recommendedName>
</protein>